<sequence length="416" mass="47602">MIHPEEYGLTLLGPNEQCGYLGIQVRQGDTTYSNWDRCFRALYFRLVLAREKTHTVEQHACLARDIAIPKVNYVARDCWPPPVIILKLQGFITDFVWGKRNGRRSRPWVQEEHEALSIREGGHAGGRNAQAVRTRANRFVAKTTVTHSDHGGVTVDARALLDGPNRNELLEETSAYGRFETTWMKHASMETMPWHFDRKGRRYQRNAGLTQDSGTFIGSYAYRLTWAGHQQWRPCCKAIKTSIFRGRHREGELQRDKRVIAKDHRVVSRGADLIEWTELRRTKDISRWSRRQSIVLRNRSCPNPACSPGTYGPASHVFWNCPAAQVYWRRLLDLSCPRAVWAVAKTGLTAKESTKVAQASVFAAANELWRFVVASKPTQSESNTYVRCRTQHYCRKSTKAAPCPFKKRSCALPTLD</sequence>
<dbReference type="HOGENOM" id="CLU_661326_0_0_1"/>
<name>M4C2P7_HYAAE</name>
<proteinExistence type="predicted"/>
<dbReference type="AlphaFoldDB" id="M4C2P7"/>
<dbReference type="EMBL" id="ABWE02002474">
    <property type="status" value="NOT_ANNOTATED_CDS"/>
    <property type="molecule type" value="Genomic_DNA"/>
</dbReference>
<organism evidence="1 2">
    <name type="scientific">Hyaloperonospora arabidopsidis (strain Emoy2)</name>
    <name type="common">Downy mildew agent</name>
    <name type="synonym">Peronospora arabidopsidis</name>
    <dbReference type="NCBI Taxonomy" id="559515"/>
    <lineage>
        <taxon>Eukaryota</taxon>
        <taxon>Sar</taxon>
        <taxon>Stramenopiles</taxon>
        <taxon>Oomycota</taxon>
        <taxon>Peronosporomycetes</taxon>
        <taxon>Peronosporales</taxon>
        <taxon>Peronosporaceae</taxon>
        <taxon>Hyaloperonospora</taxon>
    </lineage>
</organism>
<dbReference type="InParanoid" id="M4C2P7"/>
<evidence type="ECO:0000313" key="1">
    <source>
        <dbReference type="EnsemblProtists" id="HpaP813363"/>
    </source>
</evidence>
<accession>M4C2P7</accession>
<reference evidence="2" key="1">
    <citation type="journal article" date="2010" name="Science">
        <title>Signatures of adaptation to obligate biotrophy in the Hyaloperonospora arabidopsidis genome.</title>
        <authorList>
            <person name="Baxter L."/>
            <person name="Tripathy S."/>
            <person name="Ishaque N."/>
            <person name="Boot N."/>
            <person name="Cabral A."/>
            <person name="Kemen E."/>
            <person name="Thines M."/>
            <person name="Ah-Fong A."/>
            <person name="Anderson R."/>
            <person name="Badejoko W."/>
            <person name="Bittner-Eddy P."/>
            <person name="Boore J.L."/>
            <person name="Chibucos M.C."/>
            <person name="Coates M."/>
            <person name="Dehal P."/>
            <person name="Delehaunty K."/>
            <person name="Dong S."/>
            <person name="Downton P."/>
            <person name="Dumas B."/>
            <person name="Fabro G."/>
            <person name="Fronick C."/>
            <person name="Fuerstenberg S.I."/>
            <person name="Fulton L."/>
            <person name="Gaulin E."/>
            <person name="Govers F."/>
            <person name="Hughes L."/>
            <person name="Humphray S."/>
            <person name="Jiang R.H."/>
            <person name="Judelson H."/>
            <person name="Kamoun S."/>
            <person name="Kyung K."/>
            <person name="Meijer H."/>
            <person name="Minx P."/>
            <person name="Morris P."/>
            <person name="Nelson J."/>
            <person name="Phuntumart V."/>
            <person name="Qutob D."/>
            <person name="Rehmany A."/>
            <person name="Rougon-Cardoso A."/>
            <person name="Ryden P."/>
            <person name="Torto-Alalibo T."/>
            <person name="Studholme D."/>
            <person name="Wang Y."/>
            <person name="Win J."/>
            <person name="Wood J."/>
            <person name="Clifton S.W."/>
            <person name="Rogers J."/>
            <person name="Van den Ackerveken G."/>
            <person name="Jones J.D."/>
            <person name="McDowell J.M."/>
            <person name="Beynon J."/>
            <person name="Tyler B.M."/>
        </authorList>
    </citation>
    <scope>NUCLEOTIDE SEQUENCE [LARGE SCALE GENOMIC DNA]</scope>
    <source>
        <strain evidence="2">Emoy2</strain>
    </source>
</reference>
<dbReference type="VEuPathDB" id="FungiDB:HpaG813363"/>
<evidence type="ECO:0000313" key="2">
    <source>
        <dbReference type="Proteomes" id="UP000011713"/>
    </source>
</evidence>
<protein>
    <submittedName>
        <fullName evidence="1">Uncharacterized protein</fullName>
    </submittedName>
</protein>
<dbReference type="eggNOG" id="ENOG502RFAY">
    <property type="taxonomic scope" value="Eukaryota"/>
</dbReference>
<keyword evidence="2" id="KW-1185">Reference proteome</keyword>
<dbReference type="Proteomes" id="UP000011713">
    <property type="component" value="Unassembled WGS sequence"/>
</dbReference>
<dbReference type="EnsemblProtists" id="HpaT813363">
    <property type="protein sequence ID" value="HpaP813363"/>
    <property type="gene ID" value="HpaG813363"/>
</dbReference>
<reference evidence="1" key="2">
    <citation type="submission" date="2015-06" db="UniProtKB">
        <authorList>
            <consortium name="EnsemblProtists"/>
        </authorList>
    </citation>
    <scope>IDENTIFICATION</scope>
    <source>
        <strain evidence="1">Emoy2</strain>
    </source>
</reference>